<feature type="region of interest" description="Disordered" evidence="1">
    <location>
        <begin position="1"/>
        <end position="55"/>
    </location>
</feature>
<protein>
    <submittedName>
        <fullName evidence="2">Alkyl hydroperoxide reductase subunit C-like protein</fullName>
    </submittedName>
</protein>
<feature type="compositionally biased region" description="Basic residues" evidence="1">
    <location>
        <begin position="20"/>
        <end position="39"/>
    </location>
</feature>
<reference evidence="2" key="1">
    <citation type="submission" date="2020-02" db="EMBL/GenBank/DDBJ databases">
        <authorList>
            <person name="Meier V. D."/>
        </authorList>
    </citation>
    <scope>NUCLEOTIDE SEQUENCE</scope>
    <source>
        <strain evidence="2">AVDCRST_MAG18</strain>
    </source>
</reference>
<organism evidence="2">
    <name type="scientific">uncultured Thermomicrobiales bacterium</name>
    <dbReference type="NCBI Taxonomy" id="1645740"/>
    <lineage>
        <taxon>Bacteria</taxon>
        <taxon>Pseudomonadati</taxon>
        <taxon>Thermomicrobiota</taxon>
        <taxon>Thermomicrobia</taxon>
        <taxon>Thermomicrobiales</taxon>
        <taxon>environmental samples</taxon>
    </lineage>
</organism>
<evidence type="ECO:0000256" key="1">
    <source>
        <dbReference type="SAM" id="MobiDB-lite"/>
    </source>
</evidence>
<feature type="non-terminal residue" evidence="2">
    <location>
        <position position="1"/>
    </location>
</feature>
<sequence length="103" mass="11253">GRVGARARALRGGGCPGPGHQRRSRPVAHRLRRLARRPHLSPPGRLPSARQRHPRLRPLASRARLGQTGALRHRSGRDCPVGTGLGEWSGRCLSITDVRGRDV</sequence>
<gene>
    <name evidence="2" type="ORF">AVDCRST_MAG18-924</name>
</gene>
<accession>A0A6J4US76</accession>
<feature type="non-terminal residue" evidence="2">
    <location>
        <position position="103"/>
    </location>
</feature>
<dbReference type="EMBL" id="CADCWN010000063">
    <property type="protein sequence ID" value="CAA9559010.1"/>
    <property type="molecule type" value="Genomic_DNA"/>
</dbReference>
<proteinExistence type="predicted"/>
<dbReference type="AlphaFoldDB" id="A0A6J4US76"/>
<evidence type="ECO:0000313" key="2">
    <source>
        <dbReference type="EMBL" id="CAA9559010.1"/>
    </source>
</evidence>
<name>A0A6J4US76_9BACT</name>
<feature type="region of interest" description="Disordered" evidence="1">
    <location>
        <begin position="61"/>
        <end position="80"/>
    </location>
</feature>